<dbReference type="PANTHER" id="PTHR33420:SF12">
    <property type="entry name" value="FIMBRIN-LIKE PROTEIN FIMI-RELATED"/>
    <property type="match status" value="1"/>
</dbReference>
<dbReference type="EMBL" id="CP000124">
    <property type="protein sequence ID" value="ABA49178.1"/>
    <property type="molecule type" value="Genomic_DNA"/>
</dbReference>
<evidence type="ECO:0000256" key="4">
    <source>
        <dbReference type="ARBA" id="ARBA00023263"/>
    </source>
</evidence>
<gene>
    <name evidence="6" type="primary">fimA</name>
    <name evidence="6" type="ordered locus">BURPS1710b_2060</name>
</gene>
<sequence>MIMRSVATNQDQCIAKHFSRAMRIRPANRPNPISHVTEPAMKKALLSAVACAALSTSAFAAGTGTLNFTGEIVAGACGIDAGSVDQTVRLGFVPANTFKAAGDKSTPQNFDIKLVDCDTSVAKNAYFTFTGTSNATQPKLIATVGSATNVGIRLQSASGEYLDNGAEQKGPVVLSNGTSVARFAAMYESTAASVTPGTADGVANFTVRYQ</sequence>
<keyword evidence="4" id="KW-0281">Fimbrium</keyword>
<dbReference type="KEGG" id="bpm:BURPS1710b_2060"/>
<comment type="subcellular location">
    <subcellularLocation>
        <location evidence="1">Fimbrium</location>
    </subcellularLocation>
</comment>
<evidence type="ECO:0000256" key="2">
    <source>
        <dbReference type="ARBA" id="ARBA00006671"/>
    </source>
</evidence>
<dbReference type="Gene3D" id="2.60.40.1090">
    <property type="entry name" value="Fimbrial-type adhesion domain"/>
    <property type="match status" value="1"/>
</dbReference>
<proteinExistence type="inferred from homology"/>
<dbReference type="SUPFAM" id="SSF49401">
    <property type="entry name" value="Bacterial adhesins"/>
    <property type="match status" value="1"/>
</dbReference>
<evidence type="ECO:0000256" key="3">
    <source>
        <dbReference type="ARBA" id="ARBA00022729"/>
    </source>
</evidence>
<dbReference type="GO" id="GO:0043709">
    <property type="term" value="P:cell adhesion involved in single-species biofilm formation"/>
    <property type="evidence" value="ECO:0007669"/>
    <property type="project" value="TreeGrafter"/>
</dbReference>
<feature type="domain" description="Fimbrial-type adhesion" evidence="5">
    <location>
        <begin position="67"/>
        <end position="210"/>
    </location>
</feature>
<dbReference type="EnsemblBacteria" id="ABA49178">
    <property type="protein sequence ID" value="ABA49178"/>
    <property type="gene ID" value="BURPS1710b_2060"/>
</dbReference>
<dbReference type="InterPro" id="IPR050263">
    <property type="entry name" value="Bact_Fimbrial_Adh_Pro"/>
</dbReference>
<dbReference type="InterPro" id="IPR036937">
    <property type="entry name" value="Adhesion_dom_fimbrial_sf"/>
</dbReference>
<evidence type="ECO:0000256" key="1">
    <source>
        <dbReference type="ARBA" id="ARBA00004561"/>
    </source>
</evidence>
<comment type="similarity">
    <text evidence="2">Belongs to the fimbrial protein family.</text>
</comment>
<dbReference type="InterPro" id="IPR008966">
    <property type="entry name" value="Adhesion_dom_sf"/>
</dbReference>
<dbReference type="GO" id="GO:0009289">
    <property type="term" value="C:pilus"/>
    <property type="evidence" value="ECO:0007669"/>
    <property type="project" value="UniProtKB-SubCell"/>
</dbReference>
<dbReference type="InterPro" id="IPR000259">
    <property type="entry name" value="Adhesion_dom_fimbrial"/>
</dbReference>
<keyword evidence="3" id="KW-0732">Signal</keyword>
<dbReference type="AlphaFoldDB" id="Q3JSJ8"/>
<evidence type="ECO:0000313" key="7">
    <source>
        <dbReference type="Proteomes" id="UP000002700"/>
    </source>
</evidence>
<name>Q3JSJ8_BURP1</name>
<dbReference type="GO" id="GO:0141024">
    <property type="term" value="P:adhesion of symbiont to host cell surface via host membrane carbohydrate"/>
    <property type="evidence" value="ECO:0000269"/>
    <property type="project" value="SigSci"/>
</dbReference>
<dbReference type="Pfam" id="PF00419">
    <property type="entry name" value="Fimbrial"/>
    <property type="match status" value="1"/>
</dbReference>
<dbReference type="HOGENOM" id="CLU_088965_0_0_4"/>
<organism evidence="6 7">
    <name type="scientific">Burkholderia pseudomallei (strain 1710b)</name>
    <dbReference type="NCBI Taxonomy" id="320372"/>
    <lineage>
        <taxon>Bacteria</taxon>
        <taxon>Pseudomonadati</taxon>
        <taxon>Pseudomonadota</taxon>
        <taxon>Betaproteobacteria</taxon>
        <taxon>Burkholderiales</taxon>
        <taxon>Burkholderiaceae</taxon>
        <taxon>Burkholderia</taxon>
        <taxon>pseudomallei group</taxon>
    </lineage>
</organism>
<dbReference type="Proteomes" id="UP000002700">
    <property type="component" value="Chromosome I"/>
</dbReference>
<dbReference type="PANTHER" id="PTHR33420">
    <property type="entry name" value="FIMBRIAL SUBUNIT ELFA-RELATED"/>
    <property type="match status" value="1"/>
</dbReference>
<evidence type="ECO:0000259" key="5">
    <source>
        <dbReference type="Pfam" id="PF00419"/>
    </source>
</evidence>
<protein>
    <submittedName>
        <fullName evidence="6">FimA</fullName>
    </submittedName>
</protein>
<reference evidence="6 7" key="1">
    <citation type="submission" date="2005-09" db="EMBL/GenBank/DDBJ databases">
        <authorList>
            <person name="Woods D.E."/>
            <person name="Nierman W.C."/>
        </authorList>
    </citation>
    <scope>NUCLEOTIDE SEQUENCE [LARGE SCALE GENOMIC DNA]</scope>
    <source>
        <strain evidence="6 7">1710b</strain>
    </source>
</reference>
<accession>Q3JSJ8</accession>
<evidence type="ECO:0000313" key="6">
    <source>
        <dbReference type="EMBL" id="ABA49178.1"/>
    </source>
</evidence>